<feature type="modified residue" description="3-oxoalanine (Ser)" evidence="7">
    <location>
        <position position="137"/>
    </location>
</feature>
<comment type="cofactor">
    <cofactor evidence="1">
        <name>Ca(2+)</name>
        <dbReference type="ChEBI" id="CHEBI:29108"/>
    </cofactor>
</comment>
<evidence type="ECO:0000256" key="7">
    <source>
        <dbReference type="PIRSR" id="PIRSR600917-52"/>
    </source>
</evidence>
<keyword evidence="5 10" id="KW-0378">Hydrolase</keyword>
<sequence length="547" mass="61185">MVSISSNNNDYFDRKKAFRLKTAASLFGAAGCLLLVGSASAADLEDALVQKTVQVAPNLEPVIPHPDQEKEALDKLIAFEEKTGKKPNILFFIMDDVGWGDLGVYGGGAMAGAPTPNMDRLAREGLQLTSAYAQPSSSPTRATILTGRLPMRHGILRPSGKDETGGLEGEITLPQILSEAGYVTQAVGKWHVGENKGSQPQNVGFDDFYGFLSVSDYYTEWRDPYFNPDVALSPERTQMIRNLAFEKNWVHAKKGGEVEPIAEIDIPTCSILDEKWADYSVEFIKNMANSDQPFFLYHCTRGAHFDNYPNPQFLGKSPAKYPYKDVMIELDYILGRLVSALEETGQLENTIIFITSDNGPEMELWPDSGFSPFRGAKGSTWEGGMRVPGIFYWKDMISPGRISDGLFDLADLFNTSLALSGAKDQMPTDRYIDGIDQTSFLLSNNGQSNRKYIYYWLGRNFSAVRVGEYKYMMLAESDDDRDNCLQGGFSGYIMNYYFGKAFNLYLDPKENHNFFLRKVIYSDIFLGPMKSHLATFQKYPPKDILGD</sequence>
<organism evidence="10 11">
    <name type="scientific">Atribacter laminatus</name>
    <dbReference type="NCBI Taxonomy" id="2847778"/>
    <lineage>
        <taxon>Bacteria</taxon>
        <taxon>Pseudomonadati</taxon>
        <taxon>Atribacterota</taxon>
        <taxon>Atribacteria</taxon>
        <taxon>Atribacterales</taxon>
        <taxon>Atribacteraceae</taxon>
        <taxon>Atribacter</taxon>
    </lineage>
</organism>
<dbReference type="InterPro" id="IPR050738">
    <property type="entry name" value="Sulfatase"/>
</dbReference>
<keyword evidence="3" id="KW-0479">Metal-binding</keyword>
<feature type="signal peptide" evidence="8">
    <location>
        <begin position="1"/>
        <end position="41"/>
    </location>
</feature>
<dbReference type="Gene3D" id="3.40.720.10">
    <property type="entry name" value="Alkaline Phosphatase, subunit A"/>
    <property type="match status" value="1"/>
</dbReference>
<dbReference type="CDD" id="cd16142">
    <property type="entry name" value="ARS_like"/>
    <property type="match status" value="1"/>
</dbReference>
<keyword evidence="4 8" id="KW-0732">Signal</keyword>
<dbReference type="PANTHER" id="PTHR42693:SF42">
    <property type="entry name" value="ARYLSULFATASE G"/>
    <property type="match status" value="1"/>
</dbReference>
<proteinExistence type="inferred from homology"/>
<evidence type="ECO:0000256" key="4">
    <source>
        <dbReference type="ARBA" id="ARBA00022729"/>
    </source>
</evidence>
<dbReference type="InterPro" id="IPR017850">
    <property type="entry name" value="Alkaline_phosphatase_core_sf"/>
</dbReference>
<name>A0A7T1F308_ATRLM</name>
<evidence type="ECO:0000256" key="2">
    <source>
        <dbReference type="ARBA" id="ARBA00008779"/>
    </source>
</evidence>
<accession>A0A7T1F308</accession>
<protein>
    <submittedName>
        <fullName evidence="10">Arylsulfatase</fullName>
        <ecNumber evidence="10">3.1.6.1</ecNumber>
    </submittedName>
</protein>
<keyword evidence="6" id="KW-0106">Calcium</keyword>
<evidence type="ECO:0000256" key="8">
    <source>
        <dbReference type="SAM" id="SignalP"/>
    </source>
</evidence>
<dbReference type="InterPro" id="IPR000917">
    <property type="entry name" value="Sulfatase_N"/>
</dbReference>
<dbReference type="EC" id="3.1.6.1" evidence="10"/>
<dbReference type="EMBL" id="CP065383">
    <property type="protein sequence ID" value="QPM68603.1"/>
    <property type="molecule type" value="Genomic_DNA"/>
</dbReference>
<evidence type="ECO:0000256" key="5">
    <source>
        <dbReference type="ARBA" id="ARBA00022801"/>
    </source>
</evidence>
<dbReference type="PANTHER" id="PTHR42693">
    <property type="entry name" value="ARYLSULFATASE FAMILY MEMBER"/>
    <property type="match status" value="1"/>
</dbReference>
<dbReference type="Pfam" id="PF00884">
    <property type="entry name" value="Sulfatase"/>
    <property type="match status" value="1"/>
</dbReference>
<dbReference type="SUPFAM" id="SSF53649">
    <property type="entry name" value="Alkaline phosphatase-like"/>
    <property type="match status" value="1"/>
</dbReference>
<feature type="chain" id="PRO_5030706301" evidence="8">
    <location>
        <begin position="42"/>
        <end position="547"/>
    </location>
</feature>
<dbReference type="RefSeq" id="WP_218111103.1">
    <property type="nucleotide sequence ID" value="NZ_CP065383.1"/>
</dbReference>
<dbReference type="KEGG" id="alam:RT761_01825"/>
<evidence type="ECO:0000313" key="11">
    <source>
        <dbReference type="Proteomes" id="UP000594463"/>
    </source>
</evidence>
<evidence type="ECO:0000313" key="10">
    <source>
        <dbReference type="EMBL" id="QPM68603.1"/>
    </source>
</evidence>
<evidence type="ECO:0000256" key="3">
    <source>
        <dbReference type="ARBA" id="ARBA00022723"/>
    </source>
</evidence>
<dbReference type="AlphaFoldDB" id="A0A7T1F308"/>
<dbReference type="InterPro" id="IPR024607">
    <property type="entry name" value="Sulfatase_CS"/>
</dbReference>
<feature type="domain" description="Sulfatase N-terminal" evidence="9">
    <location>
        <begin position="87"/>
        <end position="421"/>
    </location>
</feature>
<comment type="PTM">
    <text evidence="7">The conversion to 3-oxoalanine (also known as C-formylglycine, FGly), of a serine or cysteine residue in prokaryotes and of a cysteine residue in eukaryotes, is critical for catalytic activity.</text>
</comment>
<dbReference type="Proteomes" id="UP000594463">
    <property type="component" value="Chromosome"/>
</dbReference>
<dbReference type="Gene3D" id="3.30.1120.10">
    <property type="match status" value="1"/>
</dbReference>
<evidence type="ECO:0000256" key="6">
    <source>
        <dbReference type="ARBA" id="ARBA00022837"/>
    </source>
</evidence>
<evidence type="ECO:0000256" key="1">
    <source>
        <dbReference type="ARBA" id="ARBA00001913"/>
    </source>
</evidence>
<dbReference type="GO" id="GO:0046872">
    <property type="term" value="F:metal ion binding"/>
    <property type="evidence" value="ECO:0007669"/>
    <property type="project" value="UniProtKB-KW"/>
</dbReference>
<dbReference type="GO" id="GO:0004065">
    <property type="term" value="F:arylsulfatase activity"/>
    <property type="evidence" value="ECO:0007669"/>
    <property type="project" value="UniProtKB-EC"/>
</dbReference>
<dbReference type="PROSITE" id="PS00523">
    <property type="entry name" value="SULFATASE_1"/>
    <property type="match status" value="1"/>
</dbReference>
<dbReference type="PROSITE" id="PS00149">
    <property type="entry name" value="SULFATASE_2"/>
    <property type="match status" value="1"/>
</dbReference>
<reference evidence="10 11" key="1">
    <citation type="journal article" date="2021" name="Nat. Commun.">
        <title>Isolation of a member of the candidate phylum Atribacteria reveals a unique cell membrane structure.</title>
        <authorList>
            <person name="Taiki K."/>
            <person name="Nobu M.K."/>
            <person name="Kusada H."/>
            <person name="Meng X.-Y."/>
            <person name="Hosoki N."/>
            <person name="Uematsu K."/>
            <person name="Yoshioka H."/>
            <person name="Kamagata Y."/>
            <person name="Tamaki H."/>
        </authorList>
    </citation>
    <scope>NUCLEOTIDE SEQUENCE [LARGE SCALE GENOMIC DNA]</scope>
    <source>
        <strain evidence="10 11">RT761</strain>
    </source>
</reference>
<evidence type="ECO:0000259" key="9">
    <source>
        <dbReference type="Pfam" id="PF00884"/>
    </source>
</evidence>
<gene>
    <name evidence="10" type="primary">atsA</name>
    <name evidence="10" type="ORF">RT761_01825</name>
</gene>
<keyword evidence="11" id="KW-1185">Reference proteome</keyword>
<comment type="similarity">
    <text evidence="2">Belongs to the sulfatase family.</text>
</comment>